<evidence type="ECO:0008006" key="3">
    <source>
        <dbReference type="Google" id="ProtNLM"/>
    </source>
</evidence>
<gene>
    <name evidence="1" type="ORF">AMYX_12100</name>
</gene>
<protein>
    <recommendedName>
        <fullName evidence="3">Zinc-finger domain-containing protein</fullName>
    </recommendedName>
</protein>
<reference evidence="2" key="1">
    <citation type="journal article" date="2020" name="Appl. Environ. Microbiol.">
        <title>Diazotrophic Anaeromyxobacter Isolates from Soils.</title>
        <authorList>
            <person name="Masuda Y."/>
            <person name="Yamanaka H."/>
            <person name="Xu Z.X."/>
            <person name="Shiratori Y."/>
            <person name="Aono T."/>
            <person name="Amachi S."/>
            <person name="Senoo K."/>
            <person name="Itoh H."/>
        </authorList>
    </citation>
    <scope>NUCLEOTIDE SEQUENCE [LARGE SCALE GENOMIC DNA]</scope>
    <source>
        <strain evidence="2">R267</strain>
    </source>
</reference>
<keyword evidence="2" id="KW-1185">Reference proteome</keyword>
<dbReference type="Gene3D" id="1.10.10.1320">
    <property type="entry name" value="Anti-sigma factor, zinc-finger domain"/>
    <property type="match status" value="1"/>
</dbReference>
<evidence type="ECO:0000313" key="2">
    <source>
        <dbReference type="Proteomes" id="UP000503640"/>
    </source>
</evidence>
<sequence>MSRCPSELELEQHLLGPDAEVEAHLAGCPRCRARLAELEQEGETFRREVFPATVAAVVERSRPRAVARPGRWRLLVAPLAAAAAAAVFLWARPPRDYVGAKGGALELAVWVQTPGGARAAQDGAAVPAAADVRFQVRPPRACRLWLVSVDAAGQVSCLFPAGGGAAAELRAPATLPGGAHLDGRGGPERLYAVCSPRPLPYGEVERAVLAAAGGGEAAVRAAGALPGLPEETAQATLLLEKRP</sequence>
<comment type="caution">
    <text evidence="1">The sequence shown here is derived from an EMBL/GenBank/DDBJ whole genome shotgun (WGS) entry which is preliminary data.</text>
</comment>
<dbReference type="AlphaFoldDB" id="A0A7I9VJV8"/>
<dbReference type="Proteomes" id="UP000503640">
    <property type="component" value="Unassembled WGS sequence"/>
</dbReference>
<dbReference type="InterPro" id="IPR041916">
    <property type="entry name" value="Anti_sigma_zinc_sf"/>
</dbReference>
<organism evidence="1 2">
    <name type="scientific">Anaeromyxobacter diazotrophicus</name>
    <dbReference type="NCBI Taxonomy" id="2590199"/>
    <lineage>
        <taxon>Bacteria</taxon>
        <taxon>Pseudomonadati</taxon>
        <taxon>Myxococcota</taxon>
        <taxon>Myxococcia</taxon>
        <taxon>Myxococcales</taxon>
        <taxon>Cystobacterineae</taxon>
        <taxon>Anaeromyxobacteraceae</taxon>
        <taxon>Anaeromyxobacter</taxon>
    </lineage>
</organism>
<accession>A0A7I9VJV8</accession>
<name>A0A7I9VJV8_9BACT</name>
<dbReference type="EMBL" id="BJTG01000003">
    <property type="protein sequence ID" value="GEJ56469.1"/>
    <property type="molecule type" value="Genomic_DNA"/>
</dbReference>
<evidence type="ECO:0000313" key="1">
    <source>
        <dbReference type="EMBL" id="GEJ56469.1"/>
    </source>
</evidence>
<proteinExistence type="predicted"/>
<dbReference type="RefSeq" id="WP_176063989.1">
    <property type="nucleotide sequence ID" value="NZ_BJTG01000003.1"/>
</dbReference>